<protein>
    <recommendedName>
        <fullName evidence="1">ParB/Spo0J HTH domain-containing protein</fullName>
    </recommendedName>
</protein>
<reference evidence="2" key="1">
    <citation type="submission" date="2020-03" db="EMBL/GenBank/DDBJ databases">
        <title>The deep terrestrial virosphere.</title>
        <authorList>
            <person name="Holmfeldt K."/>
            <person name="Nilsson E."/>
            <person name="Simone D."/>
            <person name="Lopez-Fernandez M."/>
            <person name="Wu X."/>
            <person name="de Brujin I."/>
            <person name="Lundin D."/>
            <person name="Andersson A."/>
            <person name="Bertilsson S."/>
            <person name="Dopson M."/>
        </authorList>
    </citation>
    <scope>NUCLEOTIDE SEQUENCE</scope>
    <source>
        <strain evidence="2">TM448A05085</strain>
    </source>
</reference>
<dbReference type="EMBL" id="MT144511">
    <property type="protein sequence ID" value="QJA54496.1"/>
    <property type="molecule type" value="Genomic_DNA"/>
</dbReference>
<dbReference type="InterPro" id="IPR041468">
    <property type="entry name" value="HTH_ParB/Spo0J"/>
</dbReference>
<feature type="domain" description="ParB/Spo0J HTH" evidence="1">
    <location>
        <begin position="60"/>
        <end position="145"/>
    </location>
</feature>
<proteinExistence type="predicted"/>
<dbReference type="SUPFAM" id="SSF109709">
    <property type="entry name" value="KorB DNA-binding domain-like"/>
    <property type="match status" value="1"/>
</dbReference>
<dbReference type="AlphaFoldDB" id="A0A6H2A2S5"/>
<accession>A0A6H2A2S5</accession>
<name>A0A6H2A2S5_9ZZZZ</name>
<sequence>MGEELVLCDGLHRVQEAISLGESAISVVVIPGDMVDVLTKNIFLDHLRGKTPASQMVKVIKTLYQVYNLDPDQIKEKTGLTRDYIEKLIKISLASPSVQEALDQGVIGVGHAFELSRLPYAIQQEELIAKHQVYRFPIKDLREFVDTTLREMQNIAEAGPATVVTGPRPVATYHCEGCKDEIEPRYLRPVMLCPDCFGEVWRLGKAREPVPEKSEDKTPTP</sequence>
<evidence type="ECO:0000259" key="1">
    <source>
        <dbReference type="Pfam" id="PF17762"/>
    </source>
</evidence>
<dbReference type="Gene3D" id="1.10.10.2830">
    <property type="match status" value="1"/>
</dbReference>
<gene>
    <name evidence="2" type="ORF">TM448A05085_0011</name>
</gene>
<evidence type="ECO:0000313" key="2">
    <source>
        <dbReference type="EMBL" id="QJA54496.1"/>
    </source>
</evidence>
<organism evidence="2">
    <name type="scientific">viral metagenome</name>
    <dbReference type="NCBI Taxonomy" id="1070528"/>
    <lineage>
        <taxon>unclassified sequences</taxon>
        <taxon>metagenomes</taxon>
        <taxon>organismal metagenomes</taxon>
    </lineage>
</organism>
<dbReference type="Pfam" id="PF17762">
    <property type="entry name" value="HTH_ParB"/>
    <property type="match status" value="1"/>
</dbReference>